<reference evidence="2 3" key="2">
    <citation type="journal article" date="2017" name="Nature">
        <title>The Apostasia genome and the evolution of orchids.</title>
        <authorList>
            <person name="Zhang G.Q."/>
            <person name="Liu K.W."/>
            <person name="Li Z."/>
            <person name="Lohaus R."/>
            <person name="Hsiao Y.Y."/>
            <person name="Niu S.C."/>
            <person name="Wang J.Y."/>
            <person name="Lin Y.C."/>
            <person name="Xu Q."/>
            <person name="Chen L.J."/>
            <person name="Yoshida K."/>
            <person name="Fujiwara S."/>
            <person name="Wang Z.W."/>
            <person name="Zhang Y.Q."/>
            <person name="Mitsuda N."/>
            <person name="Wang M."/>
            <person name="Liu G.H."/>
            <person name="Pecoraro L."/>
            <person name="Huang H.X."/>
            <person name="Xiao X.J."/>
            <person name="Lin M."/>
            <person name="Wu X.Y."/>
            <person name="Wu W.L."/>
            <person name="Chen Y.Y."/>
            <person name="Chang S.B."/>
            <person name="Sakamoto S."/>
            <person name="Ohme-Takagi M."/>
            <person name="Yagi M."/>
            <person name="Zeng S.J."/>
            <person name="Shen C.Y."/>
            <person name="Yeh C.M."/>
            <person name="Luo Y.B."/>
            <person name="Tsai W.C."/>
            <person name="Van de Peer Y."/>
            <person name="Liu Z.J."/>
        </authorList>
    </citation>
    <scope>NUCLEOTIDE SEQUENCE [LARGE SCALE GENOMIC DNA]</scope>
    <source>
        <tissue evidence="2">The whole plant</tissue>
    </source>
</reference>
<feature type="compositionally biased region" description="Basic and acidic residues" evidence="1">
    <location>
        <begin position="255"/>
        <end position="264"/>
    </location>
</feature>
<feature type="compositionally biased region" description="Basic and acidic residues" evidence="1">
    <location>
        <begin position="385"/>
        <end position="401"/>
    </location>
</feature>
<dbReference type="AlphaFoldDB" id="A0A2I0VMI8"/>
<accession>A0A2I0VMI8</accession>
<evidence type="ECO:0000313" key="2">
    <source>
        <dbReference type="EMBL" id="PKU64620.1"/>
    </source>
</evidence>
<sequence>MSGKLIFNFNITAAQSAEGNEIKFGSEFYNLQVTFGAPHTEMVTLVVESVQSVPVQINVEGRSAAAPAAAKPSVFTRLTYPQPAAMAKGKSPVVADSPAFGNFELGSSSAIPEITKSQRRNMIRRMRRRVKRAEASKNTPVVAAAEASKNMIHEFTEVFFNSPQLAGTKKRVQFQEAGPSRPATTSNRCRELKSLPSRDQYQNSSYQDSQQTPIKSLGYAALARRGYNPISSPSPRHSGNRPLRIYDNPPIRHPSRADSHRHQGSESTSGFDRRRLKFPNQSSSLYNLERIWRPKMTPTPTALMKLKKDVAEQKSRKGKSIMEPSPSREYTPVDPHDVGGKIIEEMVNHLKESIRYIDEEEAGEEENMDQEMSGSVNIIDTHSSLQREKEKGKEKEGLAEAKDDEDDTTDSTHRLLEQLITYEQKENKAPIIEPKGAQADQAPIVPEKEQKKEAKLSSDKLVISTNWVQVTREDNSDLSTMERLKKYVKNITLTPLSQSDVKRLEVNASLPLNPETKANNVIPSTRKTTRDRCNLDDPFMDEIIELPFDWYSNSANRFAKQGLTPLKWTRGEAQQFEHMWNRIYHKQFSKYGIDFATLCSFDDDEYCCGSPKGFCSWDSNAKGTITLSRRTKSS</sequence>
<organism evidence="2 3">
    <name type="scientific">Dendrobium catenatum</name>
    <dbReference type="NCBI Taxonomy" id="906689"/>
    <lineage>
        <taxon>Eukaryota</taxon>
        <taxon>Viridiplantae</taxon>
        <taxon>Streptophyta</taxon>
        <taxon>Embryophyta</taxon>
        <taxon>Tracheophyta</taxon>
        <taxon>Spermatophyta</taxon>
        <taxon>Magnoliopsida</taxon>
        <taxon>Liliopsida</taxon>
        <taxon>Asparagales</taxon>
        <taxon>Orchidaceae</taxon>
        <taxon>Epidendroideae</taxon>
        <taxon>Malaxideae</taxon>
        <taxon>Dendrobiinae</taxon>
        <taxon>Dendrobium</taxon>
    </lineage>
</organism>
<dbReference type="EMBL" id="KZ503407">
    <property type="protein sequence ID" value="PKU64620.1"/>
    <property type="molecule type" value="Genomic_DNA"/>
</dbReference>
<feature type="compositionally biased region" description="Low complexity" evidence="1">
    <location>
        <begin position="197"/>
        <end position="211"/>
    </location>
</feature>
<feature type="region of interest" description="Disordered" evidence="1">
    <location>
        <begin position="226"/>
        <end position="278"/>
    </location>
</feature>
<evidence type="ECO:0000313" key="3">
    <source>
        <dbReference type="Proteomes" id="UP000233837"/>
    </source>
</evidence>
<feature type="region of interest" description="Disordered" evidence="1">
    <location>
        <begin position="383"/>
        <end position="411"/>
    </location>
</feature>
<protein>
    <submittedName>
        <fullName evidence="2">Uncharacterized protein</fullName>
    </submittedName>
</protein>
<dbReference type="Proteomes" id="UP000233837">
    <property type="component" value="Unassembled WGS sequence"/>
</dbReference>
<gene>
    <name evidence="2" type="ORF">MA16_Dca015881</name>
</gene>
<keyword evidence="3" id="KW-1185">Reference proteome</keyword>
<evidence type="ECO:0000256" key="1">
    <source>
        <dbReference type="SAM" id="MobiDB-lite"/>
    </source>
</evidence>
<name>A0A2I0VMI8_9ASPA</name>
<feature type="region of interest" description="Disordered" evidence="1">
    <location>
        <begin position="170"/>
        <end position="213"/>
    </location>
</feature>
<feature type="region of interest" description="Disordered" evidence="1">
    <location>
        <begin position="311"/>
        <end position="338"/>
    </location>
</feature>
<reference evidence="2 3" key="1">
    <citation type="journal article" date="2016" name="Sci. Rep.">
        <title>The Dendrobium catenatum Lindl. genome sequence provides insights into polysaccharide synthase, floral development and adaptive evolution.</title>
        <authorList>
            <person name="Zhang G.Q."/>
            <person name="Xu Q."/>
            <person name="Bian C."/>
            <person name="Tsai W.C."/>
            <person name="Yeh C.M."/>
            <person name="Liu K.W."/>
            <person name="Yoshida K."/>
            <person name="Zhang L.S."/>
            <person name="Chang S.B."/>
            <person name="Chen F."/>
            <person name="Shi Y."/>
            <person name="Su Y.Y."/>
            <person name="Zhang Y.Q."/>
            <person name="Chen L.J."/>
            <person name="Yin Y."/>
            <person name="Lin M."/>
            <person name="Huang H."/>
            <person name="Deng H."/>
            <person name="Wang Z.W."/>
            <person name="Zhu S.L."/>
            <person name="Zhao X."/>
            <person name="Deng C."/>
            <person name="Niu S.C."/>
            <person name="Huang J."/>
            <person name="Wang M."/>
            <person name="Liu G.H."/>
            <person name="Yang H.J."/>
            <person name="Xiao X.J."/>
            <person name="Hsiao Y.Y."/>
            <person name="Wu W.L."/>
            <person name="Chen Y.Y."/>
            <person name="Mitsuda N."/>
            <person name="Ohme-Takagi M."/>
            <person name="Luo Y.B."/>
            <person name="Van de Peer Y."/>
            <person name="Liu Z.J."/>
        </authorList>
    </citation>
    <scope>NUCLEOTIDE SEQUENCE [LARGE SCALE GENOMIC DNA]</scope>
    <source>
        <tissue evidence="2">The whole plant</tissue>
    </source>
</reference>
<proteinExistence type="predicted"/>